<accession>A0AA36N214</accession>
<sequence length="341" mass="37396">MWRRCLPPLRLAPRFRGGFRNVRGVSGAERCGVVLDIDGVVRRGGEPIQGAKEALWHLEKASVPYIFMTNGGGVTEAKKAQELSELLEVELDESRVILSHTPFRLQAERLRSRRVVLVGGCETEEVARSYGFDVGGRAITSSQIVLGSPDIYPWPVQHGELPPVDVHAAGPPIEAVLIFYEPENWGMELQVLSDVLAGGLPLGSGASQAAELWVSNPDFLWQAGYPVPRFGMGAFVESLQALWRRRTGGELRVEECGKPFRVQFEAARELLSQVSGDTLDRIYMIGDNPAADIRGANQAGDPWRSILVCTGVYQGGAASNDQEDPAWRVEPDLLSAVRRLL</sequence>
<dbReference type="SUPFAM" id="SSF56784">
    <property type="entry name" value="HAD-like"/>
    <property type="match status" value="1"/>
</dbReference>
<dbReference type="Gene3D" id="3.40.50.1000">
    <property type="entry name" value="HAD superfamily/HAD-like"/>
    <property type="match status" value="2"/>
</dbReference>
<protein>
    <submittedName>
        <fullName evidence="1">Uncharacterized protein</fullName>
    </submittedName>
</protein>
<dbReference type="AlphaFoldDB" id="A0AA36N214"/>
<dbReference type="InterPro" id="IPR006353">
    <property type="entry name" value="HAD-SF_hydro_IIA_CECR5"/>
</dbReference>
<comment type="caution">
    <text evidence="1">The sequence shown here is derived from an EMBL/GenBank/DDBJ whole genome shotgun (WGS) entry which is preliminary data.</text>
</comment>
<dbReference type="PANTHER" id="PTHR14269">
    <property type="entry name" value="CDP-DIACYLGLYCEROL--GLYCEROL-3-PHOSPHATE 3-PHOSPHATIDYLTRANSFERASE-RELATED"/>
    <property type="match status" value="1"/>
</dbReference>
<dbReference type="InterPro" id="IPR050324">
    <property type="entry name" value="CDP-alcohol_PTase-I"/>
</dbReference>
<dbReference type="GO" id="GO:0046474">
    <property type="term" value="P:glycerophospholipid biosynthetic process"/>
    <property type="evidence" value="ECO:0007669"/>
    <property type="project" value="TreeGrafter"/>
</dbReference>
<evidence type="ECO:0000313" key="1">
    <source>
        <dbReference type="EMBL" id="CAJ1395585.1"/>
    </source>
</evidence>
<dbReference type="InterPro" id="IPR006357">
    <property type="entry name" value="HAD-SF_hydro_IIA"/>
</dbReference>
<organism evidence="1 2">
    <name type="scientific">Effrenium voratum</name>
    <dbReference type="NCBI Taxonomy" id="2562239"/>
    <lineage>
        <taxon>Eukaryota</taxon>
        <taxon>Sar</taxon>
        <taxon>Alveolata</taxon>
        <taxon>Dinophyceae</taxon>
        <taxon>Suessiales</taxon>
        <taxon>Symbiodiniaceae</taxon>
        <taxon>Effrenium</taxon>
    </lineage>
</organism>
<dbReference type="InterPro" id="IPR023214">
    <property type="entry name" value="HAD_sf"/>
</dbReference>
<name>A0AA36N214_9DINO</name>
<dbReference type="Pfam" id="PF13344">
    <property type="entry name" value="Hydrolase_6"/>
    <property type="match status" value="1"/>
</dbReference>
<reference evidence="1" key="1">
    <citation type="submission" date="2023-08" db="EMBL/GenBank/DDBJ databases">
        <authorList>
            <person name="Chen Y."/>
            <person name="Shah S."/>
            <person name="Dougan E. K."/>
            <person name="Thang M."/>
            <person name="Chan C."/>
        </authorList>
    </citation>
    <scope>NUCLEOTIDE SEQUENCE</scope>
</reference>
<gene>
    <name evidence="1" type="ORF">EVOR1521_LOCUS19986</name>
</gene>
<dbReference type="NCBIfam" id="TIGR01460">
    <property type="entry name" value="HAD-SF-IIA"/>
    <property type="match status" value="1"/>
</dbReference>
<dbReference type="GO" id="GO:0005739">
    <property type="term" value="C:mitochondrion"/>
    <property type="evidence" value="ECO:0007669"/>
    <property type="project" value="TreeGrafter"/>
</dbReference>
<dbReference type="PANTHER" id="PTHR14269:SF4">
    <property type="entry name" value="CAT EYE SYNDROME CRITICAL REGION PROTEIN 5"/>
    <property type="match status" value="1"/>
</dbReference>
<dbReference type="Proteomes" id="UP001178507">
    <property type="component" value="Unassembled WGS sequence"/>
</dbReference>
<dbReference type="EMBL" id="CAUJNA010003201">
    <property type="protein sequence ID" value="CAJ1395585.1"/>
    <property type="molecule type" value="Genomic_DNA"/>
</dbReference>
<proteinExistence type="predicted"/>
<dbReference type="NCBIfam" id="TIGR01456">
    <property type="entry name" value="CECR5"/>
    <property type="match status" value="1"/>
</dbReference>
<evidence type="ECO:0000313" key="2">
    <source>
        <dbReference type="Proteomes" id="UP001178507"/>
    </source>
</evidence>
<dbReference type="InterPro" id="IPR036412">
    <property type="entry name" value="HAD-like_sf"/>
</dbReference>
<dbReference type="Pfam" id="PF13242">
    <property type="entry name" value="Hydrolase_like"/>
    <property type="match status" value="1"/>
</dbReference>
<keyword evidence="2" id="KW-1185">Reference proteome</keyword>